<keyword evidence="3" id="KW-0472">Membrane</keyword>
<proteinExistence type="inferred from homology"/>
<evidence type="ECO:0000256" key="2">
    <source>
        <dbReference type="ARBA" id="ARBA00022801"/>
    </source>
</evidence>
<dbReference type="AlphaFoldDB" id="E9AT34"/>
<dbReference type="SUPFAM" id="SSF53254">
    <property type="entry name" value="Phosphoglycerate mutase-like"/>
    <property type="match status" value="1"/>
</dbReference>
<gene>
    <name evidence="4" type="ORF">LMXM_36_2570</name>
</gene>
<dbReference type="GO" id="GO:0016791">
    <property type="term" value="F:phosphatase activity"/>
    <property type="evidence" value="ECO:0007669"/>
    <property type="project" value="TreeGrafter"/>
</dbReference>
<dbReference type="InterPro" id="IPR000560">
    <property type="entry name" value="His_Pase_clade-2"/>
</dbReference>
<dbReference type="Proteomes" id="UP000007259">
    <property type="component" value="Chromosome 20"/>
</dbReference>
<dbReference type="PANTHER" id="PTHR11567:SF110">
    <property type="entry name" value="2-PHOSPHOXYLOSE PHOSPHATASE 1"/>
    <property type="match status" value="1"/>
</dbReference>
<dbReference type="InterPro" id="IPR050645">
    <property type="entry name" value="Histidine_acid_phosphatase"/>
</dbReference>
<evidence type="ECO:0000256" key="3">
    <source>
        <dbReference type="SAM" id="Phobius"/>
    </source>
</evidence>
<dbReference type="RefSeq" id="XP_003874608.1">
    <property type="nucleotide sequence ID" value="XM_003874559.1"/>
</dbReference>
<dbReference type="Pfam" id="PF00328">
    <property type="entry name" value="His_Phos_2"/>
    <property type="match status" value="1"/>
</dbReference>
<evidence type="ECO:0000256" key="1">
    <source>
        <dbReference type="ARBA" id="ARBA00005375"/>
    </source>
</evidence>
<comment type="similarity">
    <text evidence="1">Belongs to the histidine acid phosphatase family.</text>
</comment>
<reference evidence="4 5" key="1">
    <citation type="journal article" date="2011" name="Genome Res.">
        <title>Chromosome and gene copy number variation allow major structural change between species and strains of Leishmania.</title>
        <authorList>
            <person name="Rogers M.B."/>
            <person name="Hilley J.D."/>
            <person name="Dickens N.J."/>
            <person name="Wilkes J."/>
            <person name="Bates P.A."/>
            <person name="Depledge D.P."/>
            <person name="Harris D."/>
            <person name="Her Y."/>
            <person name="Herzyk P."/>
            <person name="Imamura H."/>
            <person name="Otto T.D."/>
            <person name="Sanders M."/>
            <person name="Seeger K."/>
            <person name="Dujardin J.C."/>
            <person name="Berriman M."/>
            <person name="Smith D.F."/>
            <person name="Hertz-Fowler C."/>
            <person name="Mottram J.C."/>
        </authorList>
    </citation>
    <scope>NUCLEOTIDE SEQUENCE [LARGE SCALE GENOMIC DNA]</scope>
    <source>
        <strain evidence="4 5">MHOM/GT/2001/U1103</strain>
    </source>
</reference>
<feature type="transmembrane region" description="Helical" evidence="3">
    <location>
        <begin position="478"/>
        <end position="500"/>
    </location>
</feature>
<dbReference type="PROSITE" id="PS00616">
    <property type="entry name" value="HIS_ACID_PHOSPHAT_1"/>
    <property type="match status" value="1"/>
</dbReference>
<dbReference type="GeneID" id="13448036"/>
<keyword evidence="5" id="KW-1185">Reference proteome</keyword>
<dbReference type="KEGG" id="lmi:LMXM_36_2570"/>
<dbReference type="EMBL" id="FR799573">
    <property type="protein sequence ID" value="CBZ26108.1"/>
    <property type="molecule type" value="Genomic_DNA"/>
</dbReference>
<accession>E9AT34</accession>
<dbReference type="Gene3D" id="3.40.50.1240">
    <property type="entry name" value="Phosphoglycerate mutase-like"/>
    <property type="match status" value="1"/>
</dbReference>
<dbReference type="CDD" id="cd07061">
    <property type="entry name" value="HP_HAP_like"/>
    <property type="match status" value="1"/>
</dbReference>
<dbReference type="InterPro" id="IPR033379">
    <property type="entry name" value="Acid_Pase_AS"/>
</dbReference>
<evidence type="ECO:0000313" key="4">
    <source>
        <dbReference type="EMBL" id="CBZ26108.1"/>
    </source>
</evidence>
<dbReference type="OrthoDB" id="258392at2759"/>
<dbReference type="InterPro" id="IPR029033">
    <property type="entry name" value="His_PPase_superfam"/>
</dbReference>
<keyword evidence="2" id="KW-0378">Hydrolase</keyword>
<keyword evidence="3" id="KW-0812">Transmembrane</keyword>
<evidence type="ECO:0000313" key="5">
    <source>
        <dbReference type="Proteomes" id="UP000007259"/>
    </source>
</evidence>
<organism evidence="4 5">
    <name type="scientific">Leishmania mexicana (strain MHOM/GT/2001/U1103)</name>
    <dbReference type="NCBI Taxonomy" id="929439"/>
    <lineage>
        <taxon>Eukaryota</taxon>
        <taxon>Discoba</taxon>
        <taxon>Euglenozoa</taxon>
        <taxon>Kinetoplastea</taxon>
        <taxon>Metakinetoplastina</taxon>
        <taxon>Trypanosomatida</taxon>
        <taxon>Trypanosomatidae</taxon>
        <taxon>Leishmaniinae</taxon>
        <taxon>Leishmania</taxon>
    </lineage>
</organism>
<sequence length="516" mass="57457">MLRGIGFLYRCVVVVVVAVVVSAAVVSAAPMYKVELVQVVHRHGARSPLVDDNHTLICGTEFPCGFLNYEGQAMLVNLGKYLHHRYTENPSVVSKPYFPYSWYNLSISYTRSTDVLRTLQSANGLLQGLFPNMSTFFPAIHAVGRKEDVLLHSYMVPMIRARFNYAKEELRAVCDEVLDRLMSFDQLQAVAAEVHSQRFCANYTLRSRCAKRLCDIGRAYEPTGRLESLPLLSRHLDDVCAVTAMSSYFYFAYNASNPVHQKQGAPFYHLAKLLVSNMVAHQQRETAPPYKLYEYSAHDTTISPLAVSFGDNSMEAMLPPFGTAFIIELLSLTDAPAAPSSFYVRLLRGHSGVRPESNFTFALSHFDMRCQDATGNTYIATDNICPFADFERFINSTAPTSPMGTCYLDPGLLFRMDCPIDVVSDNRSLSEDCLFYRQHCSNYSCGTGYYLDAIDYGCHRIPANNSTAGSSPMSSGGIAVLSITLFIVGGVASVGGMEVWRRYMKFKNKQSEAIIV</sequence>
<dbReference type="PhylomeDB" id="E9AT34"/>
<name>E9AT34_LEIMU</name>
<protein>
    <submittedName>
        <fullName evidence="4">Membrane-bound acid phosphatase</fullName>
    </submittedName>
</protein>
<dbReference type="OMA" id="APPYKLY"/>
<dbReference type="VEuPathDB" id="TriTrypDB:LmxM.36.2570"/>
<keyword evidence="3" id="KW-1133">Transmembrane helix</keyword>
<dbReference type="PANTHER" id="PTHR11567">
    <property type="entry name" value="ACID PHOSPHATASE-RELATED"/>
    <property type="match status" value="1"/>
</dbReference>